<proteinExistence type="predicted"/>
<evidence type="ECO:0000313" key="2">
    <source>
        <dbReference type="EMBL" id="PWZ33364.1"/>
    </source>
</evidence>
<dbReference type="InterPro" id="IPR025398">
    <property type="entry name" value="DUF4371"/>
</dbReference>
<dbReference type="AlphaFoldDB" id="A0A3L6FJD9"/>
<accession>A0A3L6FJD9</accession>
<reference evidence="2 3" key="1">
    <citation type="journal article" date="2018" name="Nat. Genet.">
        <title>Extensive intraspecific gene order and gene structural variations between Mo17 and other maize genomes.</title>
        <authorList>
            <person name="Sun S."/>
            <person name="Zhou Y."/>
            <person name="Chen J."/>
            <person name="Shi J."/>
            <person name="Zhao H."/>
            <person name="Zhao H."/>
            <person name="Song W."/>
            <person name="Zhang M."/>
            <person name="Cui Y."/>
            <person name="Dong X."/>
            <person name="Liu H."/>
            <person name="Ma X."/>
            <person name="Jiao Y."/>
            <person name="Wang B."/>
            <person name="Wei X."/>
            <person name="Stein J.C."/>
            <person name="Glaubitz J.C."/>
            <person name="Lu F."/>
            <person name="Yu G."/>
            <person name="Liang C."/>
            <person name="Fengler K."/>
            <person name="Li B."/>
            <person name="Rafalski A."/>
            <person name="Schnable P.S."/>
            <person name="Ware D.H."/>
            <person name="Buckler E.S."/>
            <person name="Lai J."/>
        </authorList>
    </citation>
    <scope>NUCLEOTIDE SEQUENCE [LARGE SCALE GENOMIC DNA]</scope>
    <source>
        <strain evidence="3">cv. Missouri 17</strain>
        <tissue evidence="2">Seedling</tissue>
    </source>
</reference>
<feature type="domain" description="DUF4371" evidence="1">
    <location>
        <begin position="9"/>
        <end position="53"/>
    </location>
</feature>
<protein>
    <recommendedName>
        <fullName evidence="1">DUF4371 domain-containing protein</fullName>
    </recommendedName>
</protein>
<dbReference type="EMBL" id="NCVQ01000004">
    <property type="protein sequence ID" value="PWZ33364.1"/>
    <property type="molecule type" value="Genomic_DNA"/>
</dbReference>
<evidence type="ECO:0000259" key="1">
    <source>
        <dbReference type="Pfam" id="PF14291"/>
    </source>
</evidence>
<organism evidence="2 3">
    <name type="scientific">Zea mays</name>
    <name type="common">Maize</name>
    <dbReference type="NCBI Taxonomy" id="4577"/>
    <lineage>
        <taxon>Eukaryota</taxon>
        <taxon>Viridiplantae</taxon>
        <taxon>Streptophyta</taxon>
        <taxon>Embryophyta</taxon>
        <taxon>Tracheophyta</taxon>
        <taxon>Spermatophyta</taxon>
        <taxon>Magnoliopsida</taxon>
        <taxon>Liliopsida</taxon>
        <taxon>Poales</taxon>
        <taxon>Poaceae</taxon>
        <taxon>PACMAD clade</taxon>
        <taxon>Panicoideae</taxon>
        <taxon>Andropogonodae</taxon>
        <taxon>Andropogoneae</taxon>
        <taxon>Tripsacinae</taxon>
        <taxon>Zea</taxon>
    </lineage>
</organism>
<comment type="caution">
    <text evidence="2">The sequence shown here is derived from an EMBL/GenBank/DDBJ whole genome shotgun (WGS) entry which is preliminary data.</text>
</comment>
<gene>
    <name evidence="2" type="ORF">Zm00014a_031901</name>
</gene>
<evidence type="ECO:0000313" key="3">
    <source>
        <dbReference type="Proteomes" id="UP000251960"/>
    </source>
</evidence>
<dbReference type="Proteomes" id="UP000251960">
    <property type="component" value="Chromosome 3"/>
</dbReference>
<dbReference type="Pfam" id="PF14291">
    <property type="entry name" value="DUF4371"/>
    <property type="match status" value="1"/>
</dbReference>
<sequence length="60" mass="7273">MNSEELKLYKIRWTYSVRCLKFLLHQGLSFRDNDKSERYSNRENFLELLKIACIKQSRCG</sequence>
<name>A0A3L6FJD9_MAIZE</name>